<feature type="compositionally biased region" description="Basic and acidic residues" evidence="1">
    <location>
        <begin position="75"/>
        <end position="85"/>
    </location>
</feature>
<feature type="region of interest" description="Disordered" evidence="1">
    <location>
        <begin position="1"/>
        <end position="28"/>
    </location>
</feature>
<dbReference type="EnsemblPlants" id="KQL27023">
    <property type="protein sequence ID" value="KQL27023"/>
    <property type="gene ID" value="SETIT_031488mg"/>
</dbReference>
<dbReference type="Gramene" id="KQL27023">
    <property type="protein sequence ID" value="KQL27023"/>
    <property type="gene ID" value="SETIT_031488mg"/>
</dbReference>
<dbReference type="Proteomes" id="UP000004995">
    <property type="component" value="Unassembled WGS sequence"/>
</dbReference>
<reference evidence="2" key="2">
    <citation type="submission" date="2018-08" db="UniProtKB">
        <authorList>
            <consortium name="EnsemblPlants"/>
        </authorList>
    </citation>
    <scope>IDENTIFICATION</scope>
    <source>
        <strain evidence="2">Yugu1</strain>
    </source>
</reference>
<evidence type="ECO:0000313" key="2">
    <source>
        <dbReference type="EnsemblPlants" id="KQL27023"/>
    </source>
</evidence>
<feature type="region of interest" description="Disordered" evidence="1">
    <location>
        <begin position="71"/>
        <end position="99"/>
    </location>
</feature>
<name>K3ZY06_SETIT</name>
<accession>K3ZY06</accession>
<reference evidence="3" key="1">
    <citation type="journal article" date="2012" name="Nat. Biotechnol.">
        <title>Reference genome sequence of the model plant Setaria.</title>
        <authorList>
            <person name="Bennetzen J.L."/>
            <person name="Schmutz J."/>
            <person name="Wang H."/>
            <person name="Percifield R."/>
            <person name="Hawkins J."/>
            <person name="Pontaroli A.C."/>
            <person name="Estep M."/>
            <person name="Feng L."/>
            <person name="Vaughn J.N."/>
            <person name="Grimwood J."/>
            <person name="Jenkins J."/>
            <person name="Barry K."/>
            <person name="Lindquist E."/>
            <person name="Hellsten U."/>
            <person name="Deshpande S."/>
            <person name="Wang X."/>
            <person name="Wu X."/>
            <person name="Mitros T."/>
            <person name="Triplett J."/>
            <person name="Yang X."/>
            <person name="Ye C.Y."/>
            <person name="Mauro-Herrera M."/>
            <person name="Wang L."/>
            <person name="Li P."/>
            <person name="Sharma M."/>
            <person name="Sharma R."/>
            <person name="Ronald P.C."/>
            <person name="Panaud O."/>
            <person name="Kellogg E.A."/>
            <person name="Brutnell T.P."/>
            <person name="Doust A.N."/>
            <person name="Tuskan G.A."/>
            <person name="Rokhsar D."/>
            <person name="Devos K.M."/>
        </authorList>
    </citation>
    <scope>NUCLEOTIDE SEQUENCE [LARGE SCALE GENOMIC DNA]</scope>
    <source>
        <strain evidence="3">cv. Yugu1</strain>
    </source>
</reference>
<proteinExistence type="predicted"/>
<sequence>MIDLSLQENQHSKVRRRRGGASAPALRASARNPVLQNYNYFGTQIPTNELHLASSLQLSALKPVTKDAQLPLHKNKIESGGKGEGEQDNTECGLSATPPFERIERMKDIQEHTLAMQIYPILSHLRRDAYARE</sequence>
<evidence type="ECO:0000256" key="1">
    <source>
        <dbReference type="SAM" id="MobiDB-lite"/>
    </source>
</evidence>
<protein>
    <submittedName>
        <fullName evidence="2">Uncharacterized protein</fullName>
    </submittedName>
</protein>
<keyword evidence="3" id="KW-1185">Reference proteome</keyword>
<dbReference type="HOGENOM" id="CLU_1910287_0_0_1"/>
<organism evidence="2 3">
    <name type="scientific">Setaria italica</name>
    <name type="common">Foxtail millet</name>
    <name type="synonym">Panicum italicum</name>
    <dbReference type="NCBI Taxonomy" id="4555"/>
    <lineage>
        <taxon>Eukaryota</taxon>
        <taxon>Viridiplantae</taxon>
        <taxon>Streptophyta</taxon>
        <taxon>Embryophyta</taxon>
        <taxon>Tracheophyta</taxon>
        <taxon>Spermatophyta</taxon>
        <taxon>Magnoliopsida</taxon>
        <taxon>Liliopsida</taxon>
        <taxon>Poales</taxon>
        <taxon>Poaceae</taxon>
        <taxon>PACMAD clade</taxon>
        <taxon>Panicoideae</taxon>
        <taxon>Panicodae</taxon>
        <taxon>Paniceae</taxon>
        <taxon>Cenchrinae</taxon>
        <taxon>Setaria</taxon>
    </lineage>
</organism>
<dbReference type="InParanoid" id="K3ZY06"/>
<dbReference type="AlphaFoldDB" id="K3ZY06"/>
<evidence type="ECO:0000313" key="3">
    <source>
        <dbReference type="Proteomes" id="UP000004995"/>
    </source>
</evidence>
<dbReference type="EMBL" id="AGNK02001360">
    <property type="status" value="NOT_ANNOTATED_CDS"/>
    <property type="molecule type" value="Genomic_DNA"/>
</dbReference>